<dbReference type="GO" id="GO:0004519">
    <property type="term" value="F:endonuclease activity"/>
    <property type="evidence" value="ECO:0007669"/>
    <property type="project" value="UniProtKB-KW"/>
</dbReference>
<dbReference type="Pfam" id="PF01844">
    <property type="entry name" value="HNH"/>
    <property type="match status" value="1"/>
</dbReference>
<dbReference type="InterPro" id="IPR003615">
    <property type="entry name" value="HNH_nuc"/>
</dbReference>
<comment type="similarity">
    <text evidence="1">Belongs to the Rv1128c/1148c/1588c/1702c/1945/3466 family.</text>
</comment>
<keyword evidence="5" id="KW-1185">Reference proteome</keyword>
<dbReference type="CDD" id="cd00085">
    <property type="entry name" value="HNHc"/>
    <property type="match status" value="1"/>
</dbReference>
<name>F6FPL8_ISOV2</name>
<keyword evidence="4" id="KW-0540">Nuclease</keyword>
<dbReference type="Proteomes" id="UP000009236">
    <property type="component" value="Chromosome"/>
</dbReference>
<dbReference type="EMBL" id="CP002810">
    <property type="protein sequence ID" value="AEG44750.1"/>
    <property type="molecule type" value="Genomic_DNA"/>
</dbReference>
<dbReference type="Gene3D" id="1.10.30.50">
    <property type="match status" value="1"/>
</dbReference>
<dbReference type="KEGG" id="iva:Isova_2014"/>
<accession>F6FPL8</accession>
<evidence type="ECO:0000256" key="2">
    <source>
        <dbReference type="SAM" id="MobiDB-lite"/>
    </source>
</evidence>
<dbReference type="GO" id="GO:0008270">
    <property type="term" value="F:zinc ion binding"/>
    <property type="evidence" value="ECO:0007669"/>
    <property type="project" value="InterPro"/>
</dbReference>
<dbReference type="eggNOG" id="COG1403">
    <property type="taxonomic scope" value="Bacteria"/>
</dbReference>
<organism evidence="5">
    <name type="scientific">Isoptericola variabilis (strain 225)</name>
    <dbReference type="NCBI Taxonomy" id="743718"/>
    <lineage>
        <taxon>Bacteria</taxon>
        <taxon>Bacillati</taxon>
        <taxon>Actinomycetota</taxon>
        <taxon>Actinomycetes</taxon>
        <taxon>Micrococcales</taxon>
        <taxon>Promicromonosporaceae</taxon>
        <taxon>Isoptericola</taxon>
    </lineage>
</organism>
<evidence type="ECO:0000259" key="3">
    <source>
        <dbReference type="SMART" id="SM00507"/>
    </source>
</evidence>
<dbReference type="Pfam" id="PF02720">
    <property type="entry name" value="DUF222"/>
    <property type="match status" value="1"/>
</dbReference>
<gene>
    <name evidence="4" type="ordered locus">Isova_2014</name>
</gene>
<feature type="region of interest" description="Disordered" evidence="2">
    <location>
        <begin position="545"/>
        <end position="579"/>
    </location>
</feature>
<reference evidence="4 5" key="1">
    <citation type="submission" date="2011-05" db="EMBL/GenBank/DDBJ databases">
        <title>Complete sequence of Isoptericola variabilis 225.</title>
        <authorList>
            <consortium name="US DOE Joint Genome Institute"/>
            <person name="Lucas S."/>
            <person name="Han J."/>
            <person name="Lapidus A."/>
            <person name="Cheng J.-F."/>
            <person name="Goodwin L."/>
            <person name="Pitluck S."/>
            <person name="Peters L."/>
            <person name="Mikhailova N."/>
            <person name="Zeytun A."/>
            <person name="Han C."/>
            <person name="Tapia R."/>
            <person name="Land M."/>
            <person name="Hauser L."/>
            <person name="Kyrpides N."/>
            <person name="Ivanova N."/>
            <person name="Pagani I."/>
            <person name="Siebers A."/>
            <person name="Allgaier M."/>
            <person name="Thelen M."/>
            <person name="Hugenholtz P."/>
            <person name="Gladden J."/>
            <person name="Woyke T."/>
        </authorList>
    </citation>
    <scope>NUCLEOTIDE SEQUENCE [LARGE SCALE GENOMIC DNA]</scope>
    <source>
        <strain evidence="5">225</strain>
    </source>
</reference>
<evidence type="ECO:0000313" key="4">
    <source>
        <dbReference type="EMBL" id="AEG44750.1"/>
    </source>
</evidence>
<dbReference type="GO" id="GO:0003676">
    <property type="term" value="F:nucleic acid binding"/>
    <property type="evidence" value="ECO:0007669"/>
    <property type="project" value="InterPro"/>
</dbReference>
<keyword evidence="4" id="KW-0378">Hydrolase</keyword>
<feature type="compositionally biased region" description="Acidic residues" evidence="2">
    <location>
        <begin position="568"/>
        <end position="579"/>
    </location>
</feature>
<dbReference type="InterPro" id="IPR002711">
    <property type="entry name" value="HNH"/>
</dbReference>
<feature type="region of interest" description="Disordered" evidence="2">
    <location>
        <begin position="1"/>
        <end position="28"/>
    </location>
</feature>
<dbReference type="RefSeq" id="WP_013839141.1">
    <property type="nucleotide sequence ID" value="NC_015588.1"/>
</dbReference>
<dbReference type="STRING" id="743718.Isova_2014"/>
<keyword evidence="4" id="KW-0255">Endonuclease</keyword>
<dbReference type="SMART" id="SM00507">
    <property type="entry name" value="HNHc"/>
    <property type="match status" value="1"/>
</dbReference>
<protein>
    <submittedName>
        <fullName evidence="4">HNH endonuclease</fullName>
    </submittedName>
</protein>
<dbReference type="HOGENOM" id="CLU_021786_4_0_11"/>
<dbReference type="InterPro" id="IPR003870">
    <property type="entry name" value="DUF222"/>
</dbReference>
<evidence type="ECO:0000313" key="5">
    <source>
        <dbReference type="Proteomes" id="UP000009236"/>
    </source>
</evidence>
<feature type="domain" description="HNH nuclease" evidence="3">
    <location>
        <begin position="456"/>
        <end position="508"/>
    </location>
</feature>
<proteinExistence type="inferred from homology"/>
<sequence length="579" mass="61006">MTDRAADAPAPDGGGRLGNGRTGPGDGVAGVGSDVARLRAELDRLLSLDLNTDWRVLAERAVREAADHIDHDWPTATGDVPVAPAPGTAEWLAAAGVPSGVVDALDVTGPASLRDVDATWDLLEAVQRSINALEAVRAVLVERGRRQAERCQDALVDDTDPVARTASATRRSELAQRATVADLAGVLHVGETAAGTLMDHSQTLATRAPGTLAALARGDLSWRHATAIAKHVDDLDPAAARRVETAVLAGAGTLTPRRLEDRVRAAREEAQPTPPDVRHAEARANAGVWVDPAKDGMAYLTAYLPAAFAYAAYDRLTATAQSVRADGDGRSTGQLRADVLCDLLLDDGTLDVSTAWAAGGPPPPDDTDIDDLPRPGVGSLAPLARSIKPRVTVTVPVLTLLGMTDAPATLEGHVPIDPDTARALCAHAPSFRRVLTHPETGAPLSVGRSTYAVPADLKAVLAERDRTCRFPGCTRPARRTDVDHTTPWSHDGVTAAGNLAHLCRRHHVLKHQTAWSVRHVSTPEAAAATGGVLEWTSPTGRVQRTYPERPAATRHATTPQPFLPPDLAADEDDAGDPPF</sequence>
<evidence type="ECO:0000256" key="1">
    <source>
        <dbReference type="ARBA" id="ARBA00023450"/>
    </source>
</evidence>
<feature type="compositionally biased region" description="Gly residues" evidence="2">
    <location>
        <begin position="12"/>
        <end position="28"/>
    </location>
</feature>
<dbReference type="AlphaFoldDB" id="F6FPL8"/>